<dbReference type="RefSeq" id="WP_256764374.1">
    <property type="nucleotide sequence ID" value="NZ_JANIGO010000002.1"/>
</dbReference>
<reference evidence="7 8" key="1">
    <citation type="submission" date="2022-07" db="EMBL/GenBank/DDBJ databases">
        <authorList>
            <person name="Xamxidin M."/>
            <person name="Wu M."/>
        </authorList>
    </citation>
    <scope>NUCLEOTIDE SEQUENCE [LARGE SCALE GENOMIC DNA]</scope>
    <source>
        <strain evidence="7 8">NBRC 111650</strain>
    </source>
</reference>
<feature type="domain" description="Amidohydrolase-related" evidence="5">
    <location>
        <begin position="57"/>
        <end position="407"/>
    </location>
</feature>
<organism evidence="7 8">
    <name type="scientific">Limnobacter humi</name>
    <dbReference type="NCBI Taxonomy" id="1778671"/>
    <lineage>
        <taxon>Bacteria</taxon>
        <taxon>Pseudomonadati</taxon>
        <taxon>Pseudomonadota</taxon>
        <taxon>Betaproteobacteria</taxon>
        <taxon>Burkholderiales</taxon>
        <taxon>Burkholderiaceae</taxon>
        <taxon>Limnobacter</taxon>
    </lineage>
</organism>
<dbReference type="CDD" id="cd01298">
    <property type="entry name" value="ATZ_TRZ_like"/>
    <property type="match status" value="1"/>
</dbReference>
<accession>A0ABT1WGG7</accession>
<feature type="domain" description="Aminodeoxyfutalosine deaminase/Imidazolonepropionase-like composite" evidence="6">
    <location>
        <begin position="23"/>
        <end position="47"/>
    </location>
</feature>
<dbReference type="PANTHER" id="PTHR43794:SF11">
    <property type="entry name" value="AMIDOHYDROLASE-RELATED DOMAIN-CONTAINING PROTEIN"/>
    <property type="match status" value="1"/>
</dbReference>
<proteinExistence type="inferred from homology"/>
<sequence>MQILAPRHVIQTHPTVEVLENTCVLIDQDRIVQVGTREELTHAFPQADMVELPHQALMPGLINCHTHAAMNLLRGAADDLALHDWLQTRIWPLEGELADGEFVYDGAVLAAAEMLLGGTTTFNDMYFYPEQTVQAALDVGARVVAGITVIEFPTRYAAEPRQYIELGLQARDKYRDEPTVHWAVAPHAPYTVSDETFAHLATLAEELDLPIHCHLHETASEVSDAVSRHGERPFERFERLGLINERLLVVHGVHLSDRELACMAKAGSSLVHCPSSNLKLASGLAPTAKALAAGVNVVVGTDGAASNNKLDLWEEGRLASLLAKGSSGDATVWPAHRLIQSWTVDAARALGLENHIGQIAPGFLADLITVNIDLHPHQLPIHNLVSKLAYSGAARDVQDVWVNGRQVVRAQQLQGAAAQLLPEILRKTQRVWQTRVEKVGR</sequence>
<evidence type="ECO:0000313" key="7">
    <source>
        <dbReference type="EMBL" id="MCQ8896593.1"/>
    </source>
</evidence>
<name>A0ABT1WGG7_9BURK</name>
<dbReference type="Gene3D" id="3.20.20.140">
    <property type="entry name" value="Metal-dependent hydrolases"/>
    <property type="match status" value="1"/>
</dbReference>
<comment type="caution">
    <text evidence="7">The sequence shown here is derived from an EMBL/GenBank/DDBJ whole genome shotgun (WGS) entry which is preliminary data.</text>
</comment>
<evidence type="ECO:0000256" key="2">
    <source>
        <dbReference type="ARBA" id="ARBA00022723"/>
    </source>
</evidence>
<dbReference type="InterPro" id="IPR032466">
    <property type="entry name" value="Metal_Hydrolase"/>
</dbReference>
<evidence type="ECO:0000256" key="4">
    <source>
        <dbReference type="ARBA" id="ARBA00022833"/>
    </source>
</evidence>
<dbReference type="InterPro" id="IPR006680">
    <property type="entry name" value="Amidohydro-rel"/>
</dbReference>
<dbReference type="SUPFAM" id="SSF51338">
    <property type="entry name" value="Composite domain of metallo-dependent hydrolases"/>
    <property type="match status" value="1"/>
</dbReference>
<dbReference type="Gene3D" id="2.30.40.10">
    <property type="entry name" value="Urease, subunit C, domain 1"/>
    <property type="match status" value="1"/>
</dbReference>
<dbReference type="Pfam" id="PF01979">
    <property type="entry name" value="Amidohydro_1"/>
    <property type="match status" value="1"/>
</dbReference>
<dbReference type="SUPFAM" id="SSF51556">
    <property type="entry name" value="Metallo-dependent hydrolases"/>
    <property type="match status" value="1"/>
</dbReference>
<keyword evidence="3" id="KW-0378">Hydrolase</keyword>
<evidence type="ECO:0000256" key="3">
    <source>
        <dbReference type="ARBA" id="ARBA00022801"/>
    </source>
</evidence>
<dbReference type="InterPro" id="IPR011059">
    <property type="entry name" value="Metal-dep_hydrolase_composite"/>
</dbReference>
<evidence type="ECO:0000259" key="6">
    <source>
        <dbReference type="Pfam" id="PF22039"/>
    </source>
</evidence>
<evidence type="ECO:0000313" key="8">
    <source>
        <dbReference type="Proteomes" id="UP001204142"/>
    </source>
</evidence>
<protein>
    <submittedName>
        <fullName evidence="7">Amidohydrolase family protein</fullName>
    </submittedName>
</protein>
<keyword evidence="4" id="KW-0862">Zinc</keyword>
<dbReference type="InterPro" id="IPR050287">
    <property type="entry name" value="MTA/SAH_deaminase"/>
</dbReference>
<dbReference type="Pfam" id="PF22039">
    <property type="entry name" value="HUTI_composite_bact"/>
    <property type="match status" value="1"/>
</dbReference>
<dbReference type="PANTHER" id="PTHR43794">
    <property type="entry name" value="AMINOHYDROLASE SSNA-RELATED"/>
    <property type="match status" value="1"/>
</dbReference>
<gene>
    <name evidence="7" type="ORF">NQT62_09125</name>
</gene>
<dbReference type="Proteomes" id="UP001204142">
    <property type="component" value="Unassembled WGS sequence"/>
</dbReference>
<evidence type="ECO:0000259" key="5">
    <source>
        <dbReference type="Pfam" id="PF01979"/>
    </source>
</evidence>
<comment type="similarity">
    <text evidence="1">Belongs to the metallo-dependent hydrolases superfamily. ATZ/TRZ family.</text>
</comment>
<keyword evidence="2" id="KW-0479">Metal-binding</keyword>
<evidence type="ECO:0000256" key="1">
    <source>
        <dbReference type="ARBA" id="ARBA00006745"/>
    </source>
</evidence>
<dbReference type="InterPro" id="IPR054418">
    <property type="entry name" value="MQNX/HUTI_composite_N"/>
</dbReference>
<dbReference type="EMBL" id="JANIGO010000002">
    <property type="protein sequence ID" value="MCQ8896593.1"/>
    <property type="molecule type" value="Genomic_DNA"/>
</dbReference>
<keyword evidence="8" id="KW-1185">Reference proteome</keyword>